<dbReference type="AlphaFoldDB" id="A0A336MQ50"/>
<organism evidence="2">
    <name type="scientific">Culicoides sonorensis</name>
    <name type="common">Biting midge</name>
    <dbReference type="NCBI Taxonomy" id="179676"/>
    <lineage>
        <taxon>Eukaryota</taxon>
        <taxon>Metazoa</taxon>
        <taxon>Ecdysozoa</taxon>
        <taxon>Arthropoda</taxon>
        <taxon>Hexapoda</taxon>
        <taxon>Insecta</taxon>
        <taxon>Pterygota</taxon>
        <taxon>Neoptera</taxon>
        <taxon>Endopterygota</taxon>
        <taxon>Diptera</taxon>
        <taxon>Nematocera</taxon>
        <taxon>Chironomoidea</taxon>
        <taxon>Ceratopogonidae</taxon>
        <taxon>Ceratopogoninae</taxon>
        <taxon>Culicoides</taxon>
        <taxon>Monoculicoides</taxon>
    </lineage>
</organism>
<protein>
    <submittedName>
        <fullName evidence="2">CSON005070 protein</fullName>
    </submittedName>
</protein>
<feature type="compositionally biased region" description="Basic residues" evidence="1">
    <location>
        <begin position="540"/>
        <end position="563"/>
    </location>
</feature>
<dbReference type="EMBL" id="UFQT01002047">
    <property type="protein sequence ID" value="SSX32532.1"/>
    <property type="molecule type" value="Genomic_DNA"/>
</dbReference>
<dbReference type="OMA" id="CEHDIRR"/>
<dbReference type="VEuPathDB" id="VectorBase:CSON005070"/>
<reference evidence="2" key="1">
    <citation type="submission" date="2018-07" db="EMBL/GenBank/DDBJ databases">
        <authorList>
            <person name="Quirk P.G."/>
            <person name="Krulwich T.A."/>
        </authorList>
    </citation>
    <scope>NUCLEOTIDE SEQUENCE</scope>
</reference>
<accession>A0A336MQ50</accession>
<proteinExistence type="predicted"/>
<gene>
    <name evidence="2" type="primary">CSON005070</name>
</gene>
<feature type="region of interest" description="Disordered" evidence="1">
    <location>
        <begin position="530"/>
        <end position="563"/>
    </location>
</feature>
<evidence type="ECO:0000256" key="1">
    <source>
        <dbReference type="SAM" id="MobiDB-lite"/>
    </source>
</evidence>
<evidence type="ECO:0000313" key="2">
    <source>
        <dbReference type="EMBL" id="SSX32532.1"/>
    </source>
</evidence>
<sequence length="563" mass="64632">MSSKLFMADMRVSCVELVKLPENVNPEYENCVLLRLFDNVEMEVCDHDLKTLIDHSNGIPRRNNCIFTLNHEQDVSQMKSSINVFKKDMKNRRIFLGRYDLNLENVFRKLLNENIPSQQMLSVHNTSDELKNDSSASLLRIPSHVKSSCRSLKSMSMHSIKNNLFEPKSETIKGLYPLLNNNQENVGFIVLTLTISYYGNVVTHPKESEPAKILFDRRASILVNNPEHHASNIRRNSSKRITIEVPTKSDDIQSINEKISEVFSPIPPPSRVESTIHAPETEEYDEYVQEINGNALIIRIAKGAGMKAEILEPGKDSCLKNVMTYSRDDENVTVQVPCNEMDPVINSYFTPNMCHVPCCKKFGSKRCSKLPIIRGNLKYPNKPSMTCDCNKNLNINIQDDCPLMTKKLQRNFCLQACEHDIRREHDKRTLHMSKVMEPSKISNINENEKGLNDENSNKECVKGIEVCQKGSFDPSKDVYLLKLGKKRHGNQIEIEMRTPKCMQLHRNHKNTLGVQVFEEEFEDYKATQVGKLSEKADKTLKRKTKGKKKKKGKDSNKKRIKFR</sequence>
<name>A0A336MQ50_CULSO</name>